<organism evidence="2 3">
    <name type="scientific">Tenebrio molitor</name>
    <name type="common">Yellow mealworm beetle</name>
    <dbReference type="NCBI Taxonomy" id="7067"/>
    <lineage>
        <taxon>Eukaryota</taxon>
        <taxon>Metazoa</taxon>
        <taxon>Ecdysozoa</taxon>
        <taxon>Arthropoda</taxon>
        <taxon>Hexapoda</taxon>
        <taxon>Insecta</taxon>
        <taxon>Pterygota</taxon>
        <taxon>Neoptera</taxon>
        <taxon>Endopterygota</taxon>
        <taxon>Coleoptera</taxon>
        <taxon>Polyphaga</taxon>
        <taxon>Cucujiformia</taxon>
        <taxon>Tenebrionidae</taxon>
        <taxon>Tenebrio</taxon>
    </lineage>
</organism>
<dbReference type="Proteomes" id="UP000719412">
    <property type="component" value="Unassembled WGS sequence"/>
</dbReference>
<reference evidence="2" key="1">
    <citation type="journal article" date="2020" name="J Insects Food Feed">
        <title>The yellow mealworm (Tenebrio molitor) genome: a resource for the emerging insects as food and feed industry.</title>
        <authorList>
            <person name="Eriksson T."/>
            <person name="Andere A."/>
            <person name="Kelstrup H."/>
            <person name="Emery V."/>
            <person name="Picard C."/>
        </authorList>
    </citation>
    <scope>NUCLEOTIDE SEQUENCE</scope>
    <source>
        <strain evidence="2">Stoneville</strain>
        <tissue evidence="2">Whole head</tissue>
    </source>
</reference>
<keyword evidence="3" id="KW-1185">Reference proteome</keyword>
<keyword evidence="1" id="KW-1133">Transmembrane helix</keyword>
<protein>
    <submittedName>
        <fullName evidence="2">Uncharacterized protein</fullName>
    </submittedName>
</protein>
<sequence length="108" mass="11887">MCKFHEAVSIVAVPPESFLMISPSPIRPIKDNDYPQTIPQFAETSPNPIAIVSNLLNRDHRNTSAFFMLIVFAYYGSVLLTITPNEPITIARCPSIASVSLATSPLIR</sequence>
<dbReference type="EMBL" id="JABDTM020028026">
    <property type="protein sequence ID" value="KAH0809604.1"/>
    <property type="molecule type" value="Genomic_DNA"/>
</dbReference>
<comment type="caution">
    <text evidence="2">The sequence shown here is derived from an EMBL/GenBank/DDBJ whole genome shotgun (WGS) entry which is preliminary data.</text>
</comment>
<reference evidence="2" key="2">
    <citation type="submission" date="2021-08" db="EMBL/GenBank/DDBJ databases">
        <authorList>
            <person name="Eriksson T."/>
        </authorList>
    </citation>
    <scope>NUCLEOTIDE SEQUENCE</scope>
    <source>
        <strain evidence="2">Stoneville</strain>
        <tissue evidence="2">Whole head</tissue>
    </source>
</reference>
<accession>A0A8J6L2V9</accession>
<evidence type="ECO:0000256" key="1">
    <source>
        <dbReference type="SAM" id="Phobius"/>
    </source>
</evidence>
<gene>
    <name evidence="2" type="ORF">GEV33_013188</name>
</gene>
<keyword evidence="1" id="KW-0812">Transmembrane</keyword>
<proteinExistence type="predicted"/>
<evidence type="ECO:0000313" key="3">
    <source>
        <dbReference type="Proteomes" id="UP000719412"/>
    </source>
</evidence>
<feature type="transmembrane region" description="Helical" evidence="1">
    <location>
        <begin position="64"/>
        <end position="82"/>
    </location>
</feature>
<keyword evidence="1" id="KW-0472">Membrane</keyword>
<name>A0A8J6L2V9_TENMO</name>
<dbReference type="AlphaFoldDB" id="A0A8J6L2V9"/>
<evidence type="ECO:0000313" key="2">
    <source>
        <dbReference type="EMBL" id="KAH0809604.1"/>
    </source>
</evidence>